<dbReference type="PANTHER" id="PTHR12521">
    <property type="entry name" value="PROTEIN C6ORF130"/>
    <property type="match status" value="1"/>
</dbReference>
<keyword evidence="4" id="KW-1185">Reference proteome</keyword>
<sequence length="158" mass="16804">MIVSSCGNLLEADAEALVNAVNTVGVMGKGLALAFRQAHPRNYAAYRAACAAGDVRLGKVFVYDSGRPGRHRYVINFPTKGHWRSPSRLTHVETGLCDLALSIRDHGIGSVAVPALGCGEGGLDWSDVRPLIETTFADLPDVHVLLYPPAAHTGSADR</sequence>
<proteinExistence type="predicted"/>
<dbReference type="CDD" id="cd02901">
    <property type="entry name" value="Macro_Poa1p-like"/>
    <property type="match status" value="1"/>
</dbReference>
<evidence type="ECO:0000313" key="3">
    <source>
        <dbReference type="EMBL" id="MFC4107299.1"/>
    </source>
</evidence>
<gene>
    <name evidence="3" type="ORF">ACFOX0_15380</name>
</gene>
<dbReference type="SMART" id="SM00506">
    <property type="entry name" value="A1pp"/>
    <property type="match status" value="1"/>
</dbReference>
<feature type="domain" description="Macro" evidence="2">
    <location>
        <begin position="1"/>
        <end position="158"/>
    </location>
</feature>
<name>A0ABV8KMH3_9ACTN</name>
<dbReference type="PROSITE" id="PS51154">
    <property type="entry name" value="MACRO"/>
    <property type="match status" value="1"/>
</dbReference>
<dbReference type="Gene3D" id="3.40.220.10">
    <property type="entry name" value="Leucine Aminopeptidase, subunit E, domain 1"/>
    <property type="match status" value="1"/>
</dbReference>
<dbReference type="InterPro" id="IPR050892">
    <property type="entry name" value="ADP-ribose_metab_enzymes"/>
</dbReference>
<evidence type="ECO:0000259" key="2">
    <source>
        <dbReference type="PROSITE" id="PS51154"/>
    </source>
</evidence>
<evidence type="ECO:0000256" key="1">
    <source>
        <dbReference type="ARBA" id="ARBA00035885"/>
    </source>
</evidence>
<dbReference type="InterPro" id="IPR043472">
    <property type="entry name" value="Macro_dom-like"/>
</dbReference>
<organism evidence="3 4">
    <name type="scientific">Micromonospora zhanjiangensis</name>
    <dbReference type="NCBI Taxonomy" id="1522057"/>
    <lineage>
        <taxon>Bacteria</taxon>
        <taxon>Bacillati</taxon>
        <taxon>Actinomycetota</taxon>
        <taxon>Actinomycetes</taxon>
        <taxon>Micromonosporales</taxon>
        <taxon>Micromonosporaceae</taxon>
        <taxon>Micromonospora</taxon>
    </lineage>
</organism>
<dbReference type="Proteomes" id="UP001595868">
    <property type="component" value="Unassembled WGS sequence"/>
</dbReference>
<reference evidence="4" key="1">
    <citation type="journal article" date="2019" name="Int. J. Syst. Evol. Microbiol.">
        <title>The Global Catalogue of Microorganisms (GCM) 10K type strain sequencing project: providing services to taxonomists for standard genome sequencing and annotation.</title>
        <authorList>
            <consortium name="The Broad Institute Genomics Platform"/>
            <consortium name="The Broad Institute Genome Sequencing Center for Infectious Disease"/>
            <person name="Wu L."/>
            <person name="Ma J."/>
        </authorList>
    </citation>
    <scope>NUCLEOTIDE SEQUENCE [LARGE SCALE GENOMIC DNA]</scope>
    <source>
        <strain evidence="4">2902at01</strain>
    </source>
</reference>
<dbReference type="SUPFAM" id="SSF52949">
    <property type="entry name" value="Macro domain-like"/>
    <property type="match status" value="1"/>
</dbReference>
<dbReference type="InterPro" id="IPR002589">
    <property type="entry name" value="Macro_dom"/>
</dbReference>
<evidence type="ECO:0000313" key="4">
    <source>
        <dbReference type="Proteomes" id="UP001595868"/>
    </source>
</evidence>
<accession>A0ABV8KMH3</accession>
<dbReference type="PANTHER" id="PTHR12521:SF0">
    <property type="entry name" value="ADP-RIBOSE GLYCOHYDROLASE OARD1"/>
    <property type="match status" value="1"/>
</dbReference>
<dbReference type="RefSeq" id="WP_377546052.1">
    <property type="nucleotide sequence ID" value="NZ_JBHSBN010000009.1"/>
</dbReference>
<dbReference type="EMBL" id="JBHSBN010000009">
    <property type="protein sequence ID" value="MFC4107299.1"/>
    <property type="molecule type" value="Genomic_DNA"/>
</dbReference>
<protein>
    <submittedName>
        <fullName evidence="3">Macro domain-containing protein</fullName>
    </submittedName>
</protein>
<dbReference type="Pfam" id="PF01661">
    <property type="entry name" value="Macro"/>
    <property type="match status" value="1"/>
</dbReference>
<comment type="caution">
    <text evidence="3">The sequence shown here is derived from an EMBL/GenBank/DDBJ whole genome shotgun (WGS) entry which is preliminary data.</text>
</comment>
<comment type="catalytic activity">
    <reaction evidence="1">
        <text>an N-(ADP-alpha-D-ribosyl)-thymidine in DNA + H2O = a thymidine in DNA + ADP-D-ribose</text>
        <dbReference type="Rhea" id="RHEA:71655"/>
        <dbReference type="Rhea" id="RHEA-COMP:13556"/>
        <dbReference type="Rhea" id="RHEA-COMP:18051"/>
        <dbReference type="ChEBI" id="CHEBI:15377"/>
        <dbReference type="ChEBI" id="CHEBI:57967"/>
        <dbReference type="ChEBI" id="CHEBI:137386"/>
        <dbReference type="ChEBI" id="CHEBI:191199"/>
    </reaction>
    <physiologicalReaction direction="left-to-right" evidence="1">
        <dbReference type="Rhea" id="RHEA:71656"/>
    </physiologicalReaction>
</comment>